<evidence type="ECO:0000256" key="2">
    <source>
        <dbReference type="ARBA" id="ARBA00022475"/>
    </source>
</evidence>
<keyword evidence="2" id="KW-1003">Cell membrane</keyword>
<evidence type="ECO:0000259" key="7">
    <source>
        <dbReference type="Pfam" id="PF06271"/>
    </source>
</evidence>
<evidence type="ECO:0000256" key="4">
    <source>
        <dbReference type="ARBA" id="ARBA00022989"/>
    </source>
</evidence>
<accession>A0A081BUU4</accession>
<evidence type="ECO:0000256" key="6">
    <source>
        <dbReference type="SAM" id="Phobius"/>
    </source>
</evidence>
<keyword evidence="9" id="KW-1185">Reference proteome</keyword>
<keyword evidence="3 6" id="KW-0812">Transmembrane</keyword>
<name>A0A081BUU4_VECG1</name>
<feature type="transmembrane region" description="Helical" evidence="6">
    <location>
        <begin position="112"/>
        <end position="130"/>
    </location>
</feature>
<dbReference type="Proteomes" id="UP000030661">
    <property type="component" value="Unassembled WGS sequence"/>
</dbReference>
<gene>
    <name evidence="8" type="ORF">U27_03061</name>
</gene>
<dbReference type="Pfam" id="PF06271">
    <property type="entry name" value="RDD"/>
    <property type="match status" value="1"/>
</dbReference>
<dbReference type="AlphaFoldDB" id="A0A081BUU4"/>
<dbReference type="InterPro" id="IPR051791">
    <property type="entry name" value="Pra-immunoreactive"/>
</dbReference>
<dbReference type="PANTHER" id="PTHR36115">
    <property type="entry name" value="PROLINE-RICH ANTIGEN HOMOLOG-RELATED"/>
    <property type="match status" value="1"/>
</dbReference>
<evidence type="ECO:0000256" key="5">
    <source>
        <dbReference type="ARBA" id="ARBA00023136"/>
    </source>
</evidence>
<feature type="transmembrane region" description="Helical" evidence="6">
    <location>
        <begin position="136"/>
        <end position="153"/>
    </location>
</feature>
<feature type="domain" description="RDD" evidence="7">
    <location>
        <begin position="9"/>
        <end position="165"/>
    </location>
</feature>
<keyword evidence="5 6" id="KW-0472">Membrane</keyword>
<dbReference type="GO" id="GO:0005886">
    <property type="term" value="C:plasma membrane"/>
    <property type="evidence" value="ECO:0007669"/>
    <property type="project" value="UniProtKB-SubCell"/>
</dbReference>
<dbReference type="STRING" id="1499967.U27_03061"/>
<keyword evidence="4 6" id="KW-1133">Transmembrane helix</keyword>
<comment type="subcellular location">
    <subcellularLocation>
        <location evidence="1">Cell membrane</location>
        <topology evidence="1">Multi-pass membrane protein</topology>
    </subcellularLocation>
</comment>
<evidence type="ECO:0000256" key="1">
    <source>
        <dbReference type="ARBA" id="ARBA00004651"/>
    </source>
</evidence>
<dbReference type="EMBL" id="DF820464">
    <property type="protein sequence ID" value="GAK56099.1"/>
    <property type="molecule type" value="Genomic_DNA"/>
</dbReference>
<dbReference type="PANTHER" id="PTHR36115:SF4">
    <property type="entry name" value="MEMBRANE PROTEIN"/>
    <property type="match status" value="1"/>
</dbReference>
<evidence type="ECO:0000256" key="3">
    <source>
        <dbReference type="ARBA" id="ARBA00022692"/>
    </source>
</evidence>
<proteinExistence type="predicted"/>
<feature type="transmembrane region" description="Helical" evidence="6">
    <location>
        <begin position="56"/>
        <end position="78"/>
    </location>
</feature>
<sequence length="175" mass="18297">MGALMESRAGFGLRLTASLIDLVLIILGGIVIGSVFGAVLGGIFGGMLASFESLRGFWGGVLGSLIGISVFGTLYNLLEGLFGATIGKMLIGLKIGDADGTKAGIGKLFFRYLLKNITFVCSLLAGILGIAILTKIGAVLGLIWFLGCFLVLSRTRQGLHDMIAGTAVYPRKVLR</sequence>
<feature type="transmembrane region" description="Helical" evidence="6">
    <location>
        <begin position="20"/>
        <end position="44"/>
    </location>
</feature>
<organism evidence="8">
    <name type="scientific">Vecturithrix granuli</name>
    <dbReference type="NCBI Taxonomy" id="1499967"/>
    <lineage>
        <taxon>Bacteria</taxon>
        <taxon>Candidatus Moduliflexota</taxon>
        <taxon>Candidatus Vecturitrichia</taxon>
        <taxon>Candidatus Vecturitrichales</taxon>
        <taxon>Candidatus Vecturitrichaceae</taxon>
        <taxon>Candidatus Vecturithrix</taxon>
    </lineage>
</organism>
<dbReference type="eggNOG" id="ENOG50348NH">
    <property type="taxonomic scope" value="Bacteria"/>
</dbReference>
<evidence type="ECO:0000313" key="9">
    <source>
        <dbReference type="Proteomes" id="UP000030661"/>
    </source>
</evidence>
<dbReference type="HOGENOM" id="CLU_1529656_0_0_0"/>
<protein>
    <recommendedName>
        <fullName evidence="7">RDD domain-containing protein</fullName>
    </recommendedName>
</protein>
<reference evidence="8" key="1">
    <citation type="journal article" date="2015" name="PeerJ">
        <title>First genomic representation of candidate bacterial phylum KSB3 points to enhanced environmental sensing as a trigger of wastewater bulking.</title>
        <authorList>
            <person name="Sekiguchi Y."/>
            <person name="Ohashi A."/>
            <person name="Parks D.H."/>
            <person name="Yamauchi T."/>
            <person name="Tyson G.W."/>
            <person name="Hugenholtz P."/>
        </authorList>
    </citation>
    <scope>NUCLEOTIDE SEQUENCE [LARGE SCALE GENOMIC DNA]</scope>
</reference>
<evidence type="ECO:0000313" key="8">
    <source>
        <dbReference type="EMBL" id="GAK56099.1"/>
    </source>
</evidence>
<dbReference type="InterPro" id="IPR010432">
    <property type="entry name" value="RDD"/>
</dbReference>